<name>A0A4Q7VUV2_9BURK</name>
<feature type="signal peptide" evidence="1">
    <location>
        <begin position="1"/>
        <end position="24"/>
    </location>
</feature>
<evidence type="ECO:0000313" key="3">
    <source>
        <dbReference type="Proteomes" id="UP000293398"/>
    </source>
</evidence>
<proteinExistence type="predicted"/>
<protein>
    <submittedName>
        <fullName evidence="2">PsiF repeat-containing protein</fullName>
    </submittedName>
</protein>
<keyword evidence="3" id="KW-1185">Reference proteome</keyword>
<dbReference type="Pfam" id="PF07769">
    <property type="entry name" value="PsiF_repeat"/>
    <property type="match status" value="2"/>
</dbReference>
<feature type="chain" id="PRO_5020990156" evidence="1">
    <location>
        <begin position="25"/>
        <end position="112"/>
    </location>
</feature>
<sequence>MKTISKSAFFAVVASTLFCSAAMAQTATPAKKENSQQNRMTTCNADAKTKSLQGDARKTFMKTCLSGDSTTKDGKPLTSSQQRMADCNKDAKTKSLTGDARKTFMSSCLKKS</sequence>
<evidence type="ECO:0000256" key="1">
    <source>
        <dbReference type="SAM" id="SignalP"/>
    </source>
</evidence>
<accession>A0A4Q7VUV2</accession>
<dbReference type="Proteomes" id="UP000293398">
    <property type="component" value="Unassembled WGS sequence"/>
</dbReference>
<dbReference type="AlphaFoldDB" id="A0A4Q7VUV2"/>
<keyword evidence="1" id="KW-0732">Signal</keyword>
<dbReference type="InterPro" id="IPR011690">
    <property type="entry name" value="P_starv_induced_PsiF"/>
</dbReference>
<evidence type="ECO:0000313" key="2">
    <source>
        <dbReference type="EMBL" id="RZU00158.1"/>
    </source>
</evidence>
<gene>
    <name evidence="2" type="ORF">EV681_1966</name>
</gene>
<dbReference type="RefSeq" id="WP_207227023.1">
    <property type="nucleotide sequence ID" value="NZ_SHKO01000001.1"/>
</dbReference>
<reference evidence="2 3" key="1">
    <citation type="submission" date="2019-02" db="EMBL/GenBank/DDBJ databases">
        <title>Genomic Encyclopedia of Type Strains, Phase IV (KMG-IV): sequencing the most valuable type-strain genomes for metagenomic binning, comparative biology and taxonomic classification.</title>
        <authorList>
            <person name="Goeker M."/>
        </authorList>
    </citation>
    <scope>NUCLEOTIDE SEQUENCE [LARGE SCALE GENOMIC DNA]</scope>
    <source>
        <strain evidence="2 3">DSM 23814</strain>
    </source>
</reference>
<comment type="caution">
    <text evidence="2">The sequence shown here is derived from an EMBL/GenBank/DDBJ whole genome shotgun (WGS) entry which is preliminary data.</text>
</comment>
<organism evidence="2 3">
    <name type="scientific">Advenella incenata</name>
    <dbReference type="NCBI Taxonomy" id="267800"/>
    <lineage>
        <taxon>Bacteria</taxon>
        <taxon>Pseudomonadati</taxon>
        <taxon>Pseudomonadota</taxon>
        <taxon>Betaproteobacteria</taxon>
        <taxon>Burkholderiales</taxon>
        <taxon>Alcaligenaceae</taxon>
    </lineage>
</organism>
<dbReference type="EMBL" id="SHKO01000001">
    <property type="protein sequence ID" value="RZU00158.1"/>
    <property type="molecule type" value="Genomic_DNA"/>
</dbReference>